<dbReference type="AlphaFoldDB" id="A0A426XMW6"/>
<evidence type="ECO:0000256" key="1">
    <source>
        <dbReference type="SAM" id="Coils"/>
    </source>
</evidence>
<evidence type="ECO:0000313" key="3">
    <source>
        <dbReference type="EMBL" id="RRT40765.1"/>
    </source>
</evidence>
<comment type="caution">
    <text evidence="3">The sequence shown here is derived from an EMBL/GenBank/DDBJ whole genome shotgun (WGS) entry which is preliminary data.</text>
</comment>
<feature type="coiled-coil region" evidence="1">
    <location>
        <begin position="143"/>
        <end position="174"/>
    </location>
</feature>
<sequence length="258" mass="29067">MGQNQPCPLSRHGGIDCTFWAGMKIFYKHFDARRRAHVAKMPVKQPPYQSGSSTSRDGADYCTLLTAAHTIDNPSIGSFDNTPRMESPAVPNWEDQPEGEAPQRRVAEVHPDSLAVVPVRSRCHSRDSTQASPDLDTLSYDSTESYREQVRQVHQRLDKVQKEVLKSKEELEENSKGGSLFTPKIQDKPLSANFRLPSLELYDGSCDPTEYVVTFHAQMALYDTSDALMCRAFPTTLRDRPEHGIVDSNPPLYLHLTY</sequence>
<evidence type="ECO:0000256" key="2">
    <source>
        <dbReference type="SAM" id="MobiDB-lite"/>
    </source>
</evidence>
<accession>A0A426XMW6</accession>
<feature type="region of interest" description="Disordered" evidence="2">
    <location>
        <begin position="74"/>
        <end position="104"/>
    </location>
</feature>
<evidence type="ECO:0000313" key="4">
    <source>
        <dbReference type="Proteomes" id="UP000287651"/>
    </source>
</evidence>
<dbReference type="EMBL" id="AMZH03019128">
    <property type="protein sequence ID" value="RRT40765.1"/>
    <property type="molecule type" value="Genomic_DNA"/>
</dbReference>
<name>A0A426XMW6_ENSVE</name>
<dbReference type="Proteomes" id="UP000287651">
    <property type="component" value="Unassembled WGS sequence"/>
</dbReference>
<keyword evidence="1" id="KW-0175">Coiled coil</keyword>
<organism evidence="3 4">
    <name type="scientific">Ensete ventricosum</name>
    <name type="common">Abyssinian banana</name>
    <name type="synonym">Musa ensete</name>
    <dbReference type="NCBI Taxonomy" id="4639"/>
    <lineage>
        <taxon>Eukaryota</taxon>
        <taxon>Viridiplantae</taxon>
        <taxon>Streptophyta</taxon>
        <taxon>Embryophyta</taxon>
        <taxon>Tracheophyta</taxon>
        <taxon>Spermatophyta</taxon>
        <taxon>Magnoliopsida</taxon>
        <taxon>Liliopsida</taxon>
        <taxon>Zingiberales</taxon>
        <taxon>Musaceae</taxon>
        <taxon>Ensete</taxon>
    </lineage>
</organism>
<reference evidence="3 4" key="1">
    <citation type="journal article" date="2014" name="Agronomy (Basel)">
        <title>A Draft Genome Sequence for Ensete ventricosum, the Drought-Tolerant Tree Against Hunger.</title>
        <authorList>
            <person name="Harrison J."/>
            <person name="Moore K.A."/>
            <person name="Paszkiewicz K."/>
            <person name="Jones T."/>
            <person name="Grant M."/>
            <person name="Ambacheew D."/>
            <person name="Muzemil S."/>
            <person name="Studholme D.J."/>
        </authorList>
    </citation>
    <scope>NUCLEOTIDE SEQUENCE [LARGE SCALE GENOMIC DNA]</scope>
</reference>
<proteinExistence type="predicted"/>
<gene>
    <name evidence="3" type="ORF">B296_00035261</name>
</gene>
<protein>
    <submittedName>
        <fullName evidence="3">Uncharacterized protein</fullName>
    </submittedName>
</protein>